<dbReference type="EMBL" id="CP075865">
    <property type="protein sequence ID" value="QYS96988.1"/>
    <property type="molecule type" value="Genomic_DNA"/>
</dbReference>
<accession>A0A8G0L986</accession>
<reference evidence="1 2" key="1">
    <citation type="journal article" date="2021" name="BMC Genomics">
        <title>Telomere-to-telomere genome assembly of asparaginase-producing Trichoderma simmonsii.</title>
        <authorList>
            <person name="Chung D."/>
            <person name="Kwon Y.M."/>
            <person name="Yang Y."/>
        </authorList>
    </citation>
    <scope>NUCLEOTIDE SEQUENCE [LARGE SCALE GENOMIC DNA]</scope>
    <source>
        <strain evidence="1 2">GH-Sj1</strain>
    </source>
</reference>
<sequence length="119" mass="13284">MEGPCHICIDIEFVFLGQPKHWTPDCLRETGTDPQTNLQYATAARGTGWRWAEDGIYSGGPLSLACMYVPTCSLKYSITPIGPFNPIHFLPIRSAPPNLRPLSLLHRIINHRNLATEVV</sequence>
<keyword evidence="2" id="KW-1185">Reference proteome</keyword>
<dbReference type="Proteomes" id="UP000826661">
    <property type="component" value="Chromosome II"/>
</dbReference>
<evidence type="ECO:0000313" key="1">
    <source>
        <dbReference type="EMBL" id="QYS96988.1"/>
    </source>
</evidence>
<gene>
    <name evidence="1" type="ORF">H0G86_004223</name>
</gene>
<name>A0A8G0L986_9HYPO</name>
<organism evidence="1 2">
    <name type="scientific">Trichoderma simmonsii</name>
    <dbReference type="NCBI Taxonomy" id="1491479"/>
    <lineage>
        <taxon>Eukaryota</taxon>
        <taxon>Fungi</taxon>
        <taxon>Dikarya</taxon>
        <taxon>Ascomycota</taxon>
        <taxon>Pezizomycotina</taxon>
        <taxon>Sordariomycetes</taxon>
        <taxon>Hypocreomycetidae</taxon>
        <taxon>Hypocreales</taxon>
        <taxon>Hypocreaceae</taxon>
        <taxon>Trichoderma</taxon>
    </lineage>
</organism>
<dbReference type="AlphaFoldDB" id="A0A8G0L986"/>
<proteinExistence type="predicted"/>
<evidence type="ECO:0000313" key="2">
    <source>
        <dbReference type="Proteomes" id="UP000826661"/>
    </source>
</evidence>
<protein>
    <submittedName>
        <fullName evidence="1">Uncharacterized protein</fullName>
    </submittedName>
</protein>